<feature type="compositionally biased region" description="Basic and acidic residues" evidence="1">
    <location>
        <begin position="73"/>
        <end position="90"/>
    </location>
</feature>
<feature type="compositionally biased region" description="Polar residues" evidence="1">
    <location>
        <begin position="115"/>
        <end position="128"/>
    </location>
</feature>
<accession>A0ABP0PRE6</accession>
<sequence>MALPIRPKMTGSMLPLLRPVSHEAPTAISPRECRWTTIPLAPSKVWRTFANASQALVPGSEMTGPLPSSSEESVSRDASPERVKDRERESNPSLSLGSVPDESLQLPAWLEDSPGQETSSGGFSDISP</sequence>
<dbReference type="Proteomes" id="UP001642484">
    <property type="component" value="Unassembled WGS sequence"/>
</dbReference>
<evidence type="ECO:0000256" key="1">
    <source>
        <dbReference type="SAM" id="MobiDB-lite"/>
    </source>
</evidence>
<name>A0ABP0PRE6_9DINO</name>
<gene>
    <name evidence="2" type="ORF">CCMP2556_LOCUS38749</name>
</gene>
<keyword evidence="3" id="KW-1185">Reference proteome</keyword>
<evidence type="ECO:0000313" key="3">
    <source>
        <dbReference type="Proteomes" id="UP001642484"/>
    </source>
</evidence>
<reference evidence="2 3" key="1">
    <citation type="submission" date="2024-02" db="EMBL/GenBank/DDBJ databases">
        <authorList>
            <person name="Chen Y."/>
            <person name="Shah S."/>
            <person name="Dougan E. K."/>
            <person name="Thang M."/>
            <person name="Chan C."/>
        </authorList>
    </citation>
    <scope>NUCLEOTIDE SEQUENCE [LARGE SCALE GENOMIC DNA]</scope>
</reference>
<protein>
    <submittedName>
        <fullName evidence="2">Uncharacterized protein</fullName>
    </submittedName>
</protein>
<feature type="region of interest" description="Disordered" evidence="1">
    <location>
        <begin position="56"/>
        <end position="128"/>
    </location>
</feature>
<dbReference type="EMBL" id="CAXAMN010023583">
    <property type="protein sequence ID" value="CAK9078610.1"/>
    <property type="molecule type" value="Genomic_DNA"/>
</dbReference>
<comment type="caution">
    <text evidence="2">The sequence shown here is derived from an EMBL/GenBank/DDBJ whole genome shotgun (WGS) entry which is preliminary data.</text>
</comment>
<organism evidence="2 3">
    <name type="scientific">Durusdinium trenchii</name>
    <dbReference type="NCBI Taxonomy" id="1381693"/>
    <lineage>
        <taxon>Eukaryota</taxon>
        <taxon>Sar</taxon>
        <taxon>Alveolata</taxon>
        <taxon>Dinophyceae</taxon>
        <taxon>Suessiales</taxon>
        <taxon>Symbiodiniaceae</taxon>
        <taxon>Durusdinium</taxon>
    </lineage>
</organism>
<proteinExistence type="predicted"/>
<evidence type="ECO:0000313" key="2">
    <source>
        <dbReference type="EMBL" id="CAK9078610.1"/>
    </source>
</evidence>